<dbReference type="NCBIfam" id="TIGR01552">
    <property type="entry name" value="phd_fam"/>
    <property type="match status" value="1"/>
</dbReference>
<dbReference type="Proteomes" id="UP000218418">
    <property type="component" value="Chromosome"/>
</dbReference>
<evidence type="ECO:0000256" key="1">
    <source>
        <dbReference type="ARBA" id="ARBA00009981"/>
    </source>
</evidence>
<accession>A0A1Z4LUG2</accession>
<gene>
    <name evidence="2" type="ORF">NIES267_43840</name>
</gene>
<sequence length="157" mass="18223">MMIKQHVNQDEGFIRSSIEEVRGNLLEALKTVVLGGKRIVLQQAGEEVAAIIPVKEFERLEYLEHELVPHIWEPYEEEYYEDEGGIHCILVDEMEAEFDEIITEVTVYNELFGLLPPQHLSGKEFDTFAPVAIVMNIGKFWVSEYWIGEKDRLKAFH</sequence>
<dbReference type="EMBL" id="AP018227">
    <property type="protein sequence ID" value="BAY84886.1"/>
    <property type="molecule type" value="Genomic_DNA"/>
</dbReference>
<keyword evidence="3" id="KW-1185">Reference proteome</keyword>
<reference evidence="2 3" key="1">
    <citation type="submission" date="2017-06" db="EMBL/GenBank/DDBJ databases">
        <title>Genome sequencing of cyanobaciteial culture collection at National Institute for Environmental Studies (NIES).</title>
        <authorList>
            <person name="Hirose Y."/>
            <person name="Shimura Y."/>
            <person name="Fujisawa T."/>
            <person name="Nakamura Y."/>
            <person name="Kawachi M."/>
        </authorList>
    </citation>
    <scope>NUCLEOTIDE SEQUENCE [LARGE SCALE GENOMIC DNA]</scope>
    <source>
        <strain evidence="2 3">NIES-267</strain>
    </source>
</reference>
<dbReference type="SUPFAM" id="SSF143120">
    <property type="entry name" value="YefM-like"/>
    <property type="match status" value="1"/>
</dbReference>
<proteinExistence type="inferred from homology"/>
<organism evidence="2 3">
    <name type="scientific">Calothrix parasitica NIES-267</name>
    <dbReference type="NCBI Taxonomy" id="1973488"/>
    <lineage>
        <taxon>Bacteria</taxon>
        <taxon>Bacillati</taxon>
        <taxon>Cyanobacteriota</taxon>
        <taxon>Cyanophyceae</taxon>
        <taxon>Nostocales</taxon>
        <taxon>Calotrichaceae</taxon>
        <taxon>Calothrix</taxon>
    </lineage>
</organism>
<name>A0A1Z4LUG2_9CYAN</name>
<evidence type="ECO:0000313" key="2">
    <source>
        <dbReference type="EMBL" id="BAY84886.1"/>
    </source>
</evidence>
<protein>
    <submittedName>
        <fullName evidence="2">Uncharacterized protein</fullName>
    </submittedName>
</protein>
<comment type="similarity">
    <text evidence="1">Belongs to the phD/YefM antitoxin family.</text>
</comment>
<evidence type="ECO:0000313" key="3">
    <source>
        <dbReference type="Proteomes" id="UP000218418"/>
    </source>
</evidence>
<dbReference type="InterPro" id="IPR036165">
    <property type="entry name" value="YefM-like_sf"/>
</dbReference>
<dbReference type="AlphaFoldDB" id="A0A1Z4LUG2"/>
<dbReference type="OrthoDB" id="511778at2"/>